<evidence type="ECO:0000313" key="1">
    <source>
        <dbReference type="EMBL" id="CAB4165335.1"/>
    </source>
</evidence>
<organism evidence="1">
    <name type="scientific">uncultured Caudovirales phage</name>
    <dbReference type="NCBI Taxonomy" id="2100421"/>
    <lineage>
        <taxon>Viruses</taxon>
        <taxon>Duplodnaviria</taxon>
        <taxon>Heunggongvirae</taxon>
        <taxon>Uroviricota</taxon>
        <taxon>Caudoviricetes</taxon>
        <taxon>Peduoviridae</taxon>
        <taxon>Maltschvirus</taxon>
        <taxon>Maltschvirus maltsch</taxon>
    </lineage>
</organism>
<protein>
    <submittedName>
        <fullName evidence="1">Uncharacterized protein</fullName>
    </submittedName>
</protein>
<reference evidence="1" key="1">
    <citation type="submission" date="2020-04" db="EMBL/GenBank/DDBJ databases">
        <authorList>
            <person name="Chiriac C."/>
            <person name="Salcher M."/>
            <person name="Ghai R."/>
            <person name="Kavagutti S V."/>
        </authorList>
    </citation>
    <scope>NUCLEOTIDE SEQUENCE</scope>
</reference>
<accession>A0A6J5P8C7</accession>
<name>A0A6J5P8C7_9CAUD</name>
<proteinExistence type="predicted"/>
<sequence>MSTDIDICNLALSHVGDSALVTSITGADNSIQATQCARFYPIARDQVLERHPWRFSLKHSTLVAASVTLPDSWAYAYAMPDNCLMICNILNEDTTYGTNYPLNPTGPQRVPFSVEMVGTTQVLFCNQSSVTLQYCEKVTDATKYPASMVMAISLLLATFLAGPLIKGKTALQMSQTLKQAFEVEFLKAAALDAAFTRTESNRTNVGSSILARV</sequence>
<dbReference type="EMBL" id="LR796768">
    <property type="protein sequence ID" value="CAB4165335.1"/>
    <property type="molecule type" value="Genomic_DNA"/>
</dbReference>
<gene>
    <name evidence="1" type="ORF">UFOVP821_40</name>
</gene>